<dbReference type="Pfam" id="PF21745">
    <property type="entry name" value="PMI1_PMIR1-2_C"/>
    <property type="match status" value="1"/>
</dbReference>
<feature type="region of interest" description="Disordered" evidence="1">
    <location>
        <begin position="313"/>
        <end position="410"/>
    </location>
</feature>
<dbReference type="PANTHER" id="PTHR33414:SF2">
    <property type="entry name" value="PROTEIN PLASTID MOVEMENT IMPAIRED 1"/>
    <property type="match status" value="1"/>
</dbReference>
<dbReference type="PROSITE" id="PS51840">
    <property type="entry name" value="C2_NT"/>
    <property type="match status" value="1"/>
</dbReference>
<gene>
    <name evidence="4" type="primary">LOC111443631</name>
</gene>
<evidence type="ECO:0000313" key="4">
    <source>
        <dbReference type="RefSeq" id="XP_022937305.1"/>
    </source>
</evidence>
<sequence>MATDQNTSQRRDSNTQLLDELEALSQSLYQNHISTTRRTASLALPRSSLPSIPSAEDVGIARNDDRLNRPKSRRMSLSPWRSRPKLNDEDKSQTEPSRVSSSQPEARKLDEAAPEKKGIWNWKPIRALTLLGMHKMSCLFSVEVVTVQGLPASMNGLRLSVCVRKKETKDGAVNTMPSRVSQGAADFEETLFLKCHVYCTPGNRKPMKFEPRPFWIYAFAVDAKELDFGRNSVDLSKLIEESTEKSYEGTRVRQWDISFNLAGKARGGELLVKLGFQIMEKDGGIGIYNQAQPMESKSVKSFGRKQSKTSFSVLSPRLTSQSEAWTPSQTRPSADLPGMDDLNLDEPAPIPSTSPPVQKSDEPKIEDLDLPDFEVVDKGVEIQEEEEKVEKEESEKSVDEKSTSSEVVKEVVHDQAHLNRLSELDSIAQQIKALESMMGDENIGRNDEESDSQRLDAEEENVTKEFLQMLEEEDGTGSYNNGNNEFSYPEIPPLQLEETEDSMETESKSYLSDLGKGLGCVVQTKDGSYLAAMNPLNTPVSRKETPKLAMQISKPVILASTQSLSGFELFQRMACSGVEALSSKVVALMSSDELMGKTAEQLAFEGIASAIIQGRNKEGASSTAARAVGTVKAMAAALSTGRKERISTGIWNLNEAPLTIEEILAFSMQKLEEMSVEALKIQAEMAEEEAPFDVSALNVKIGGKDQNQFYPLDSAVPFEDWMKKFNFAGYGNKREDPEGVTLAVVVQLRDPLRRYEAVGGPVLGLIHAEEVEMEDERSKYEEERRFKVTSLHVGGLKVRRGGGKRNAWDSEKQMLTAMQWLVAYGIGKAAKKGRHLASKGPDLLWSLSSRVMADMWLKPIRNPDVKFAN</sequence>
<reference evidence="4" key="1">
    <citation type="submission" date="2025-08" db="UniProtKB">
        <authorList>
            <consortium name="RefSeq"/>
        </authorList>
    </citation>
    <scope>IDENTIFICATION</scope>
    <source>
        <tissue evidence="4">Young leaves</tissue>
    </source>
</reference>
<dbReference type="GeneID" id="111443631"/>
<proteinExistence type="predicted"/>
<feature type="compositionally biased region" description="Polar residues" evidence="1">
    <location>
        <begin position="313"/>
        <end position="332"/>
    </location>
</feature>
<dbReference type="InterPro" id="IPR019448">
    <property type="entry name" value="NT-C2"/>
</dbReference>
<feature type="region of interest" description="Disordered" evidence="1">
    <location>
        <begin position="37"/>
        <end position="113"/>
    </location>
</feature>
<feature type="compositionally biased region" description="Polar residues" evidence="1">
    <location>
        <begin position="94"/>
        <end position="104"/>
    </location>
</feature>
<dbReference type="Pfam" id="PF10358">
    <property type="entry name" value="NT-C2"/>
    <property type="match status" value="1"/>
</dbReference>
<name>A0A6J1FG82_CUCMO</name>
<feature type="compositionally biased region" description="Basic and acidic residues" evidence="1">
    <location>
        <begin position="388"/>
        <end position="410"/>
    </location>
</feature>
<organism evidence="3 4">
    <name type="scientific">Cucurbita moschata</name>
    <name type="common">Winter crookneck squash</name>
    <name type="synonym">Cucurbita pepo var. moschata</name>
    <dbReference type="NCBI Taxonomy" id="3662"/>
    <lineage>
        <taxon>Eukaryota</taxon>
        <taxon>Viridiplantae</taxon>
        <taxon>Streptophyta</taxon>
        <taxon>Embryophyta</taxon>
        <taxon>Tracheophyta</taxon>
        <taxon>Spermatophyta</taxon>
        <taxon>Magnoliopsida</taxon>
        <taxon>eudicotyledons</taxon>
        <taxon>Gunneridae</taxon>
        <taxon>Pentapetalae</taxon>
        <taxon>rosids</taxon>
        <taxon>fabids</taxon>
        <taxon>Cucurbitales</taxon>
        <taxon>Cucurbitaceae</taxon>
        <taxon>Cucurbiteae</taxon>
        <taxon>Cucurbita</taxon>
    </lineage>
</organism>
<evidence type="ECO:0000259" key="2">
    <source>
        <dbReference type="PROSITE" id="PS51840"/>
    </source>
</evidence>
<dbReference type="RefSeq" id="XP_022937305.1">
    <property type="nucleotide sequence ID" value="XM_023081537.1"/>
</dbReference>
<feature type="domain" description="C2 NT-type" evidence="2">
    <location>
        <begin position="128"/>
        <end position="280"/>
    </location>
</feature>
<protein>
    <submittedName>
        <fullName evidence="4">Protein PLASTID MOVEMENT IMPAIRED 1-like</fullName>
    </submittedName>
</protein>
<dbReference type="PANTHER" id="PTHR33414">
    <property type="entry name" value="PROTEIN PLASTID MOVEMENT IMPAIRED 1-RELATED 1"/>
    <property type="match status" value="1"/>
</dbReference>
<accession>A0A6J1FG82</accession>
<dbReference type="AlphaFoldDB" id="A0A6J1FG82"/>
<dbReference type="Proteomes" id="UP000504609">
    <property type="component" value="Unplaced"/>
</dbReference>
<keyword evidence="3" id="KW-1185">Reference proteome</keyword>
<evidence type="ECO:0000313" key="3">
    <source>
        <dbReference type="Proteomes" id="UP000504609"/>
    </source>
</evidence>
<dbReference type="InterPro" id="IPR048972">
    <property type="entry name" value="PMI1_PMIR1-2_C"/>
</dbReference>
<evidence type="ECO:0000256" key="1">
    <source>
        <dbReference type="SAM" id="MobiDB-lite"/>
    </source>
</evidence>
<dbReference type="KEGG" id="cmos:111443631"/>
<dbReference type="InterPro" id="IPR039614">
    <property type="entry name" value="PMI1-like"/>
</dbReference>
<feature type="compositionally biased region" description="Low complexity" evidence="1">
    <location>
        <begin position="37"/>
        <end position="55"/>
    </location>
</feature>